<proteinExistence type="predicted"/>
<reference evidence="1" key="2">
    <citation type="submission" date="2013-01" db="EMBL/GenBank/DDBJ databases">
        <title>The wheat powdery mildew genome reveals unique evolution of an obligate biotroph.</title>
        <authorList>
            <person name="Oberhaensli S."/>
            <person name="Wicker T."/>
            <person name="Keller B."/>
        </authorList>
    </citation>
    <scope>NUCLEOTIDE SEQUENCE</scope>
    <source>
        <strain evidence="1">96224</strain>
    </source>
</reference>
<dbReference type="EMBL" id="KE375189">
    <property type="protein sequence ID" value="EPQ62148.1"/>
    <property type="molecule type" value="Genomic_DNA"/>
</dbReference>
<dbReference type="EMBL" id="UIGY01000217">
    <property type="protein sequence ID" value="SUZ13141.1"/>
    <property type="molecule type" value="Genomic_DNA"/>
</dbReference>
<protein>
    <submittedName>
        <fullName evidence="2">BgtA-20851</fullName>
    </submittedName>
</protein>
<accession>A0A061HED1</accession>
<sequence length="337" mass="38325">MENNIQDHDQDILESPFTQELIIKSDEQYDSSQGVFESQISNKIPEKGSLLNSYPVVKSEDQVDCKPYLLSLLGNDTTGCHSFKCEDQVDPKLLLLSKLGDASSDLSLKKSFPAKLPNNSSQAGSIIERKNKAEKLSDFSKTCKADEYCISRVDFGESYQNNASLDIKIDVNETKIDQPLTETSNLPHTQQHRRAFKADQRIPRRYVVIPEDQRVLLDSPDAWYDPDAVHKTQHAKIPEQVCNSLASDLSQEQKFPIESTDSSLCQWIDQERRQSKPSQSINCDKIEGLLKRSQRIPRRYFLIPSDQKALLQSSDAWYDSSTKLNILRARIPPSVFE</sequence>
<reference evidence="2" key="3">
    <citation type="submission" date="2018-07" db="EMBL/GenBank/DDBJ databases">
        <authorList>
            <person name="Quirk P.G."/>
            <person name="Krulwich T.A."/>
        </authorList>
    </citation>
    <scope>NUCLEOTIDE SEQUENCE</scope>
    <source>
        <strain evidence="2">96224</strain>
    </source>
</reference>
<evidence type="ECO:0000313" key="1">
    <source>
        <dbReference type="EMBL" id="EPQ62148.1"/>
    </source>
</evidence>
<evidence type="ECO:0000313" key="2">
    <source>
        <dbReference type="EMBL" id="SUZ13141.1"/>
    </source>
</evidence>
<gene>
    <name evidence="1" type="ORF">BGT96224_A20851</name>
    <name evidence="2" type="ORF">BGT96224V2_LOCUS6306</name>
</gene>
<evidence type="ECO:0000313" key="3">
    <source>
        <dbReference type="Proteomes" id="UP000053110"/>
    </source>
</evidence>
<name>A0A061HED1_BLUGR</name>
<dbReference type="AlphaFoldDB" id="A0A061HED1"/>
<reference evidence="3" key="1">
    <citation type="journal article" date="2013" name="Nat. Genet.">
        <title>The wheat powdery mildew genome shows the unique evolution of an obligate biotroph.</title>
        <authorList>
            <person name="Wicker T."/>
            <person name="Oberhaensli S."/>
            <person name="Parlange F."/>
            <person name="Buchmann J.P."/>
            <person name="Shatalina M."/>
            <person name="Roffler S."/>
            <person name="Ben-David R."/>
            <person name="Dolezel J."/>
            <person name="Simkova H."/>
            <person name="Schulze-Lefert P."/>
            <person name="Spanu P.D."/>
            <person name="Bruggmann R."/>
            <person name="Amselem J."/>
            <person name="Quesneville H."/>
            <person name="Ver Loren van Themaat E."/>
            <person name="Paape T."/>
            <person name="Shimizu K.K."/>
            <person name="Keller B."/>
        </authorList>
    </citation>
    <scope>NUCLEOTIDE SEQUENCE [LARGE SCALE GENOMIC DNA]</scope>
    <source>
        <strain evidence="3">96224</strain>
    </source>
</reference>
<feature type="non-terminal residue" evidence="2">
    <location>
        <position position="337"/>
    </location>
</feature>
<dbReference type="HOGENOM" id="CLU_823841_0_0_1"/>
<dbReference type="OrthoDB" id="3538943at2759"/>
<dbReference type="Proteomes" id="UP000053110">
    <property type="component" value="Unassembled WGS sequence"/>
</dbReference>
<organism evidence="2">
    <name type="scientific">Blumeria graminis f. sp. tritici 96224</name>
    <dbReference type="NCBI Taxonomy" id="1268274"/>
    <lineage>
        <taxon>Eukaryota</taxon>
        <taxon>Fungi</taxon>
        <taxon>Dikarya</taxon>
        <taxon>Ascomycota</taxon>
        <taxon>Pezizomycotina</taxon>
        <taxon>Leotiomycetes</taxon>
        <taxon>Erysiphales</taxon>
        <taxon>Erysiphaceae</taxon>
        <taxon>Blumeria</taxon>
    </lineage>
</organism>